<keyword evidence="6" id="KW-1185">Reference proteome</keyword>
<dbReference type="RefSeq" id="WP_347796523.1">
    <property type="nucleotide sequence ID" value="NZ_JAYMYY010000009.1"/>
</dbReference>
<dbReference type="Pfam" id="PF00486">
    <property type="entry name" value="Trans_reg_C"/>
    <property type="match status" value="1"/>
</dbReference>
<keyword evidence="3" id="KW-1133">Transmembrane helix</keyword>
<dbReference type="InterPro" id="IPR016032">
    <property type="entry name" value="Sig_transdc_resp-reg_C-effctor"/>
</dbReference>
<keyword evidence="3" id="KW-0472">Membrane</keyword>
<comment type="caution">
    <text evidence="5">The sequence shown here is derived from an EMBL/GenBank/DDBJ whole genome shotgun (WGS) entry which is preliminary data.</text>
</comment>
<dbReference type="InterPro" id="IPR001867">
    <property type="entry name" value="OmpR/PhoB-type_DNA-bd"/>
</dbReference>
<name>A0ABV0HPF0_9ENTR</name>
<dbReference type="SMART" id="SM00862">
    <property type="entry name" value="Trans_reg_C"/>
    <property type="match status" value="1"/>
</dbReference>
<evidence type="ECO:0000256" key="2">
    <source>
        <dbReference type="PROSITE-ProRule" id="PRU01091"/>
    </source>
</evidence>
<dbReference type="SUPFAM" id="SSF46894">
    <property type="entry name" value="C-terminal effector domain of the bipartite response regulators"/>
    <property type="match status" value="1"/>
</dbReference>
<evidence type="ECO:0000259" key="4">
    <source>
        <dbReference type="PROSITE" id="PS51755"/>
    </source>
</evidence>
<evidence type="ECO:0000313" key="6">
    <source>
        <dbReference type="Proteomes" id="UP001444146"/>
    </source>
</evidence>
<feature type="transmembrane region" description="Helical" evidence="3">
    <location>
        <begin position="137"/>
        <end position="158"/>
    </location>
</feature>
<dbReference type="EMBL" id="JAYMYY010000009">
    <property type="protein sequence ID" value="MEO3992304.1"/>
    <property type="molecule type" value="Genomic_DNA"/>
</dbReference>
<reference evidence="5 6" key="1">
    <citation type="submission" date="2024-01" db="EMBL/GenBank/DDBJ databases">
        <title>Pseudocitrobacter sp. Endophytic strain Cyp-38L.</title>
        <authorList>
            <person name="Amer M.A."/>
            <person name="Hamed S.M."/>
        </authorList>
    </citation>
    <scope>NUCLEOTIDE SEQUENCE [LARGE SCALE GENOMIC DNA]</scope>
    <source>
        <strain evidence="5 6">Cyp38S</strain>
    </source>
</reference>
<dbReference type="InterPro" id="IPR036388">
    <property type="entry name" value="WH-like_DNA-bd_sf"/>
</dbReference>
<dbReference type="PROSITE" id="PS51755">
    <property type="entry name" value="OMPR_PHOB"/>
    <property type="match status" value="1"/>
</dbReference>
<keyword evidence="3" id="KW-0812">Transmembrane</keyword>
<gene>
    <name evidence="5" type="ORF">VSR74_21135</name>
</gene>
<sequence>MKYIINKSVDFIVAERKLSGNDQDVILSNPACRLLLVLLENNQLQVSREELLTKVWEDFGLVSSESSLNNSISSLRRGLSEVGVDNVLETVPKKGFILHLDEVKLENLPGDYLTNNIENVSSANPELTSHYERFLKIFPSVFIAMSVVAILAFLFVFFKEKTLRYQIYDHVNKCTVYFFGDVDRSKVEHYFSTTQGAEILSQCNTPAMIYYDDNNKGQSGGVFESIVSVCKINSDGQVNDCKNYVDIYSG</sequence>
<evidence type="ECO:0000313" key="5">
    <source>
        <dbReference type="EMBL" id="MEO3992304.1"/>
    </source>
</evidence>
<dbReference type="Proteomes" id="UP001444146">
    <property type="component" value="Unassembled WGS sequence"/>
</dbReference>
<dbReference type="Gene3D" id="1.10.10.10">
    <property type="entry name" value="Winged helix-like DNA-binding domain superfamily/Winged helix DNA-binding domain"/>
    <property type="match status" value="1"/>
</dbReference>
<evidence type="ECO:0000256" key="1">
    <source>
        <dbReference type="ARBA" id="ARBA00023125"/>
    </source>
</evidence>
<feature type="DNA-binding region" description="OmpR/PhoB-type" evidence="2">
    <location>
        <begin position="1"/>
        <end position="100"/>
    </location>
</feature>
<organism evidence="5 6">
    <name type="scientific">Pseudocitrobacter cyperus</name>
    <dbReference type="NCBI Taxonomy" id="3112843"/>
    <lineage>
        <taxon>Bacteria</taxon>
        <taxon>Pseudomonadati</taxon>
        <taxon>Pseudomonadota</taxon>
        <taxon>Gammaproteobacteria</taxon>
        <taxon>Enterobacterales</taxon>
        <taxon>Enterobacteriaceae</taxon>
        <taxon>Pseudocitrobacter</taxon>
    </lineage>
</organism>
<evidence type="ECO:0000256" key="3">
    <source>
        <dbReference type="SAM" id="Phobius"/>
    </source>
</evidence>
<keyword evidence="1 2" id="KW-0238">DNA-binding</keyword>
<protein>
    <submittedName>
        <fullName evidence="5">Winged helix-turn-helix domain-containing protein</fullName>
    </submittedName>
</protein>
<feature type="domain" description="OmpR/PhoB-type" evidence="4">
    <location>
        <begin position="1"/>
        <end position="100"/>
    </location>
</feature>
<proteinExistence type="predicted"/>
<accession>A0ABV0HPF0</accession>